<feature type="compositionally biased region" description="Basic and acidic residues" evidence="2">
    <location>
        <begin position="560"/>
        <end position="582"/>
    </location>
</feature>
<dbReference type="PANTHER" id="PTHR48081">
    <property type="entry name" value="AB HYDROLASE SUPERFAMILY PROTEIN C4A8.06C"/>
    <property type="match status" value="1"/>
</dbReference>
<comment type="caution">
    <text evidence="4">The sequence shown here is derived from an EMBL/GenBank/DDBJ whole genome shotgun (WGS) entry which is preliminary data.</text>
</comment>
<reference evidence="4" key="1">
    <citation type="journal article" date="2020" name="Nat. Commun.">
        <title>Large-scale genome sequencing of mycorrhizal fungi provides insights into the early evolution of symbiotic traits.</title>
        <authorList>
            <person name="Miyauchi S."/>
            <person name="Kiss E."/>
            <person name="Kuo A."/>
            <person name="Drula E."/>
            <person name="Kohler A."/>
            <person name="Sanchez-Garcia M."/>
            <person name="Morin E."/>
            <person name="Andreopoulos B."/>
            <person name="Barry K.W."/>
            <person name="Bonito G."/>
            <person name="Buee M."/>
            <person name="Carver A."/>
            <person name="Chen C."/>
            <person name="Cichocki N."/>
            <person name="Clum A."/>
            <person name="Culley D."/>
            <person name="Crous P.W."/>
            <person name="Fauchery L."/>
            <person name="Girlanda M."/>
            <person name="Hayes R.D."/>
            <person name="Keri Z."/>
            <person name="LaButti K."/>
            <person name="Lipzen A."/>
            <person name="Lombard V."/>
            <person name="Magnuson J."/>
            <person name="Maillard F."/>
            <person name="Murat C."/>
            <person name="Nolan M."/>
            <person name="Ohm R.A."/>
            <person name="Pangilinan J."/>
            <person name="Pereira M.F."/>
            <person name="Perotto S."/>
            <person name="Peter M."/>
            <person name="Pfister S."/>
            <person name="Riley R."/>
            <person name="Sitrit Y."/>
            <person name="Stielow J.B."/>
            <person name="Szollosi G."/>
            <person name="Zifcakova L."/>
            <person name="Stursova M."/>
            <person name="Spatafora J.W."/>
            <person name="Tedersoo L."/>
            <person name="Vaario L.M."/>
            <person name="Yamada A."/>
            <person name="Yan M."/>
            <person name="Wang P."/>
            <person name="Xu J."/>
            <person name="Bruns T."/>
            <person name="Baldrian P."/>
            <person name="Vilgalys R."/>
            <person name="Dunand C."/>
            <person name="Henrissat B."/>
            <person name="Grigoriev I.V."/>
            <person name="Hibbett D."/>
            <person name="Nagy L.G."/>
            <person name="Martin F.M."/>
        </authorList>
    </citation>
    <scope>NUCLEOTIDE SEQUENCE</scope>
    <source>
        <strain evidence="4">UP504</strain>
    </source>
</reference>
<dbReference type="AlphaFoldDB" id="A0A9P6B8R9"/>
<protein>
    <recommendedName>
        <fullName evidence="3">Alpha/beta hydrolase fold-3 domain-containing protein</fullName>
    </recommendedName>
</protein>
<dbReference type="InterPro" id="IPR013094">
    <property type="entry name" value="AB_hydrolase_3"/>
</dbReference>
<dbReference type="Proteomes" id="UP000886523">
    <property type="component" value="Unassembled WGS sequence"/>
</dbReference>
<keyword evidence="1" id="KW-0378">Hydrolase</keyword>
<dbReference type="GO" id="GO:0016787">
    <property type="term" value="F:hydrolase activity"/>
    <property type="evidence" value="ECO:0007669"/>
    <property type="project" value="UniProtKB-KW"/>
</dbReference>
<proteinExistence type="predicted"/>
<sequence length="874" mass="96432">MVRSVRVMVPLSSCRLAAEHLINALGGEEQASRVTGGTRWWQVRGLNGVDASWIVMKKDLESAKKERLRRESVVSADPKPPGNDKGGEFFSDLDSMRCLYHIHAGGYFFGSVDQERFSMQRYAGNMNGRVFAINYRLAPQYPFPCALQDALAGYMYLIRPPPEASHAAVNPSQIIVGGVSAGGGIALALLQVIRDSGLPLPAAAILPSPWGDLTHSFPSVLQNRDTDTIPPYGLNLYRPSPLWPPPSDEMDTSAKNVLTSPVRASVEPEDIPILSALSSSVATSPKTDGVREPTFRRSLGGTALTLSSHQETPEVASKILKPTTSQSPTPDQVPSLPKDLKNQVHSELPSQRRQPLVTEVDGQKVEIKSQIHLYAMNHQLGHPLVSPVLGYLGGLPPLYIMCGDTEVLRDEIIYMAHKAAHPEHYPVKENTKSLYPALIGIEQRYGATDVHLQVYDGQFHRNLPVVCKLTERVLLNSDACHALPLLLFSTRVAAFCKHFVKAAFILDSPQLPDPEWPHDETQSSSSANDGGAIVPGYEDPIQGSGDRHPNSYPRDPILSRSREEDHRDDVHPGIHHSEDPKSDSALGMAGYPGVYQNVSVCHNAVPGFINTQSPFVDHMIRERVSTRGFSVLWNPKRISLVASFLWRNSASLTKKASVKRYLEGQALWDQKFSRQVEKVARQREKKNFEPAGKREHVKMMVGRLQDKLERKFRSSTAAAATTDTPPDPDENENATTTENNDANVFLNSPQWDWSWALEGEDPPPSSIVARRDTAEARRLSKSADMRLKDGDSRVSGNHLWALVVDRLSAAKSPSPPVERERTPQESDDPESSRLRLSAALSSVGKRLPTSSAVFKRFKHKGSQSRGRDDDSGST</sequence>
<dbReference type="InterPro" id="IPR029058">
    <property type="entry name" value="AB_hydrolase_fold"/>
</dbReference>
<evidence type="ECO:0000313" key="5">
    <source>
        <dbReference type="Proteomes" id="UP000886523"/>
    </source>
</evidence>
<dbReference type="SUPFAM" id="SSF53474">
    <property type="entry name" value="alpha/beta-Hydrolases"/>
    <property type="match status" value="1"/>
</dbReference>
<feature type="region of interest" description="Disordered" evidence="2">
    <location>
        <begin position="513"/>
        <end position="585"/>
    </location>
</feature>
<evidence type="ECO:0000256" key="1">
    <source>
        <dbReference type="ARBA" id="ARBA00022801"/>
    </source>
</evidence>
<dbReference type="PANTHER" id="PTHR48081:SF5">
    <property type="entry name" value="ALPHA_BETA HYDROLASE FOLD-3 DOMAIN-CONTAINING PROTEIN"/>
    <property type="match status" value="1"/>
</dbReference>
<feature type="region of interest" description="Disordered" evidence="2">
    <location>
        <begin position="713"/>
        <end position="743"/>
    </location>
</feature>
<dbReference type="InterPro" id="IPR050300">
    <property type="entry name" value="GDXG_lipolytic_enzyme"/>
</dbReference>
<keyword evidence="5" id="KW-1185">Reference proteome</keyword>
<dbReference type="Pfam" id="PF07859">
    <property type="entry name" value="Abhydrolase_3"/>
    <property type="match status" value="1"/>
</dbReference>
<gene>
    <name evidence="4" type="ORF">BS47DRAFT_1358130</name>
</gene>
<name>A0A9P6B8R9_9AGAM</name>
<dbReference type="EMBL" id="MU128917">
    <property type="protein sequence ID" value="KAF9519527.1"/>
    <property type="molecule type" value="Genomic_DNA"/>
</dbReference>
<feature type="compositionally biased region" description="Polar residues" evidence="2">
    <location>
        <begin position="322"/>
        <end position="332"/>
    </location>
</feature>
<feature type="region of interest" description="Disordered" evidence="2">
    <location>
        <begin position="809"/>
        <end position="874"/>
    </location>
</feature>
<accession>A0A9P6B8R9</accession>
<dbReference type="Gene3D" id="3.40.50.1820">
    <property type="entry name" value="alpha/beta hydrolase"/>
    <property type="match status" value="2"/>
</dbReference>
<evidence type="ECO:0000313" key="4">
    <source>
        <dbReference type="EMBL" id="KAF9519527.1"/>
    </source>
</evidence>
<feature type="region of interest" description="Disordered" evidence="2">
    <location>
        <begin position="302"/>
        <end position="356"/>
    </location>
</feature>
<feature type="domain" description="Alpha/beta hydrolase fold-3" evidence="3">
    <location>
        <begin position="100"/>
        <end position="238"/>
    </location>
</feature>
<organism evidence="4 5">
    <name type="scientific">Hydnum rufescens UP504</name>
    <dbReference type="NCBI Taxonomy" id="1448309"/>
    <lineage>
        <taxon>Eukaryota</taxon>
        <taxon>Fungi</taxon>
        <taxon>Dikarya</taxon>
        <taxon>Basidiomycota</taxon>
        <taxon>Agaricomycotina</taxon>
        <taxon>Agaricomycetes</taxon>
        <taxon>Cantharellales</taxon>
        <taxon>Hydnaceae</taxon>
        <taxon>Hydnum</taxon>
    </lineage>
</organism>
<evidence type="ECO:0000259" key="3">
    <source>
        <dbReference type="Pfam" id="PF07859"/>
    </source>
</evidence>
<evidence type="ECO:0000256" key="2">
    <source>
        <dbReference type="SAM" id="MobiDB-lite"/>
    </source>
</evidence>
<dbReference type="OrthoDB" id="1662883at2759"/>
<feature type="compositionally biased region" description="Low complexity" evidence="2">
    <location>
        <begin position="733"/>
        <end position="743"/>
    </location>
</feature>
<feature type="compositionally biased region" description="Basic and acidic residues" evidence="2">
    <location>
        <begin position="865"/>
        <end position="874"/>
    </location>
</feature>